<dbReference type="PANTHER" id="PTHR22760">
    <property type="entry name" value="GLYCOSYLTRANSFERASE"/>
    <property type="match status" value="1"/>
</dbReference>
<organism evidence="14 15">
    <name type="scientific">Marssonina brunnea f. sp. multigermtubi (strain MB_m1)</name>
    <name type="common">Marssonina leaf spot fungus</name>
    <dbReference type="NCBI Taxonomy" id="1072389"/>
    <lineage>
        <taxon>Eukaryota</taxon>
        <taxon>Fungi</taxon>
        <taxon>Dikarya</taxon>
        <taxon>Ascomycota</taxon>
        <taxon>Pezizomycotina</taxon>
        <taxon>Leotiomycetes</taxon>
        <taxon>Helotiales</taxon>
        <taxon>Drepanopezizaceae</taxon>
        <taxon>Drepanopeziza</taxon>
    </lineage>
</organism>
<dbReference type="GO" id="GO:0052917">
    <property type="term" value="F:dol-P-Man:Man(7)GlcNAc(2)-PP-Dol alpha-1,6-mannosyltransferase activity"/>
    <property type="evidence" value="ECO:0007669"/>
    <property type="project" value="UniProtKB-EC"/>
</dbReference>
<evidence type="ECO:0000256" key="10">
    <source>
        <dbReference type="ARBA" id="ARBA00044721"/>
    </source>
</evidence>
<evidence type="ECO:0000256" key="5">
    <source>
        <dbReference type="ARBA" id="ARBA00022679"/>
    </source>
</evidence>
<dbReference type="PANTHER" id="PTHR22760:SF1">
    <property type="entry name" value="DOL-P-MAN:MAN(7)GLCNAC(2)-PP-DOL ALPHA-1,6-MANNOSYLTRANSFERASE"/>
    <property type="match status" value="1"/>
</dbReference>
<dbReference type="Proteomes" id="UP000006753">
    <property type="component" value="Unassembled WGS sequence"/>
</dbReference>
<comment type="function">
    <text evidence="10">Mannosyltransferase that operates in the biosynthetic pathway of dolichol-linked oligosaccharides, the glycan precursors employed in protein asparagine (N)-glycosylation. The assembly of dolichol-linked oligosaccharides begins on the cytosolic side of the endoplasmic reticulum membrane and finishes in its lumen. The sequential addition of sugars to dolichol pyrophosphate produces dolichol-linked oligosaccharides containing fourteen sugars, including two GlcNAcs, nine mannoses and three glucoses. Once assembled, the oligosaccharide is transferred from the lipid to nascent proteins by oligosaccharyltransferases. In the lumen of the endoplasmic reticulum, adds the eighth mannose residue in an alpha-1,6 linkage onto Man(7)GlcNAc(2)-PP-dolichol to produce Man(8)GlcNAc(2)-PP-dolichol.</text>
</comment>
<dbReference type="EMBL" id="JH921431">
    <property type="protein sequence ID" value="EKD19292.1"/>
    <property type="molecule type" value="Genomic_DNA"/>
</dbReference>
<dbReference type="Pfam" id="PF03901">
    <property type="entry name" value="Glyco_transf_22"/>
    <property type="match status" value="1"/>
</dbReference>
<evidence type="ECO:0000313" key="14">
    <source>
        <dbReference type="EMBL" id="EKD19292.1"/>
    </source>
</evidence>
<evidence type="ECO:0000256" key="12">
    <source>
        <dbReference type="RuleBase" id="RU363075"/>
    </source>
</evidence>
<dbReference type="FunCoup" id="K1X2Q3">
    <property type="interactions" value="386"/>
</dbReference>
<evidence type="ECO:0000256" key="6">
    <source>
        <dbReference type="ARBA" id="ARBA00022692"/>
    </source>
</evidence>
<evidence type="ECO:0000256" key="8">
    <source>
        <dbReference type="ARBA" id="ARBA00022989"/>
    </source>
</evidence>
<reference evidence="14 15" key="1">
    <citation type="journal article" date="2012" name="BMC Genomics">
        <title>Sequencing the genome of Marssonina brunnea reveals fungus-poplar co-evolution.</title>
        <authorList>
            <person name="Zhu S."/>
            <person name="Cao Y.-Z."/>
            <person name="Jiang C."/>
            <person name="Tan B.-Y."/>
            <person name="Wang Z."/>
            <person name="Feng S."/>
            <person name="Zhang L."/>
            <person name="Su X.-H."/>
            <person name="Brejova B."/>
            <person name="Vinar T."/>
            <person name="Xu M."/>
            <person name="Wang M.-X."/>
            <person name="Zhang S.-G."/>
            <person name="Huang M.-R."/>
            <person name="Wu R."/>
            <person name="Zhou Y."/>
        </authorList>
    </citation>
    <scope>NUCLEOTIDE SEQUENCE [LARGE SCALE GENOMIC DNA]</scope>
    <source>
        <strain evidence="14 15">MB_m1</strain>
    </source>
</reference>
<keyword evidence="4 12" id="KW-0328">Glycosyltransferase</keyword>
<keyword evidence="13" id="KW-0732">Signal</keyword>
<dbReference type="InParanoid" id="K1X2Q3"/>
<gene>
    <name evidence="14" type="ORF">MBM_02529</name>
</gene>
<feature type="transmembrane region" description="Helical" evidence="12">
    <location>
        <begin position="150"/>
        <end position="168"/>
    </location>
</feature>
<evidence type="ECO:0000313" key="15">
    <source>
        <dbReference type="Proteomes" id="UP000006753"/>
    </source>
</evidence>
<feature type="transmembrane region" description="Helical" evidence="12">
    <location>
        <begin position="180"/>
        <end position="206"/>
    </location>
</feature>
<evidence type="ECO:0000256" key="1">
    <source>
        <dbReference type="ARBA" id="ARBA00004477"/>
    </source>
</evidence>
<accession>K1X2Q3</accession>
<dbReference type="STRING" id="1072389.K1X2Q3"/>
<dbReference type="GeneID" id="18758464"/>
<feature type="transmembrane region" description="Helical" evidence="12">
    <location>
        <begin position="355"/>
        <end position="375"/>
    </location>
</feature>
<keyword evidence="5 14" id="KW-0808">Transferase</keyword>
<evidence type="ECO:0000256" key="11">
    <source>
        <dbReference type="ARBA" id="ARBA00048899"/>
    </source>
</evidence>
<comment type="catalytic activity">
    <reaction evidence="11">
        <text>an alpha-D-Man-(1-&gt;2)-alpha-D-Man-(1-&gt;2)-alpha-D-Man-(1-&gt;3)-[alpha-D-Man-(1-&gt;2)-alpha-D-Man-(1-&gt;3)-alpha-D-Man-(1-&gt;6)]-beta-D-Man-(1-&gt;4)-beta-D-GlcNAc-(1-&gt;4)-alpha-D-GlcNAc-diphospho-di-trans,poly-cis-dolichol + a di-trans,poly-cis-dolichyl beta-D-mannosyl phosphate = an alpha-D-Man-(1-&gt;2)-alpha-D-Man-(1-&gt;2)-alpha-D-Man-(1-&gt;3)-[alpha-D-Man-(1-&gt;2)-alpha-D-Man-(1-&gt;3)-[alpha-D-Man-(1-&gt;6)]-alpha-D-Man-(1-&gt;6)]-beta-D-Man-(1-&gt;4)-beta-D-GlcNAc-(1-&gt;4)-alpha-D-GlcNAc-diphospho-di-trans,poly-cis-dolichol + a di-trans,poly-cis-dolichyl phosphate + H(+)</text>
        <dbReference type="Rhea" id="RHEA:29535"/>
        <dbReference type="Rhea" id="RHEA-COMP:19498"/>
        <dbReference type="Rhea" id="RHEA-COMP:19501"/>
        <dbReference type="Rhea" id="RHEA-COMP:19518"/>
        <dbReference type="Rhea" id="RHEA-COMP:19519"/>
        <dbReference type="ChEBI" id="CHEBI:15378"/>
        <dbReference type="ChEBI" id="CHEBI:57683"/>
        <dbReference type="ChEBI" id="CHEBI:58211"/>
        <dbReference type="ChEBI" id="CHEBI:132517"/>
        <dbReference type="ChEBI" id="CHEBI:132519"/>
        <dbReference type="EC" id="2.4.1.260"/>
    </reaction>
    <physiologicalReaction direction="left-to-right" evidence="11">
        <dbReference type="Rhea" id="RHEA:29536"/>
    </physiologicalReaction>
</comment>
<evidence type="ECO:0000256" key="7">
    <source>
        <dbReference type="ARBA" id="ARBA00022824"/>
    </source>
</evidence>
<dbReference type="GO" id="GO:0005789">
    <property type="term" value="C:endoplasmic reticulum membrane"/>
    <property type="evidence" value="ECO:0007669"/>
    <property type="project" value="UniProtKB-SubCell"/>
</dbReference>
<comment type="pathway">
    <text evidence="2">Protein modification; protein glycosylation.</text>
</comment>
<dbReference type="OrthoDB" id="19039at2759"/>
<keyword evidence="6 12" id="KW-0812">Transmembrane</keyword>
<feature type="transmembrane region" description="Helical" evidence="12">
    <location>
        <begin position="218"/>
        <end position="241"/>
    </location>
</feature>
<comment type="subcellular location">
    <subcellularLocation>
        <location evidence="1 12">Endoplasmic reticulum membrane</location>
        <topology evidence="1 12">Multi-pass membrane protein</topology>
    </subcellularLocation>
</comment>
<protein>
    <recommendedName>
        <fullName evidence="12">Mannosyltransferase</fullName>
        <ecNumber evidence="12">2.4.1.-</ecNumber>
    </recommendedName>
</protein>
<evidence type="ECO:0000256" key="4">
    <source>
        <dbReference type="ARBA" id="ARBA00022676"/>
    </source>
</evidence>
<dbReference type="GO" id="GO:0006487">
    <property type="term" value="P:protein N-linked glycosylation"/>
    <property type="evidence" value="ECO:0007669"/>
    <property type="project" value="TreeGrafter"/>
</dbReference>
<dbReference type="KEGG" id="mbe:MBM_02529"/>
<feature type="transmembrane region" description="Helical" evidence="12">
    <location>
        <begin position="329"/>
        <end position="349"/>
    </location>
</feature>
<feature type="signal peptide" evidence="13">
    <location>
        <begin position="1"/>
        <end position="18"/>
    </location>
</feature>
<comment type="similarity">
    <text evidence="3 12">Belongs to the glycosyltransferase 22 family.</text>
</comment>
<name>K1X2Q3_MARBU</name>
<dbReference type="HOGENOM" id="CLU_008917_4_1_1"/>
<evidence type="ECO:0000256" key="13">
    <source>
        <dbReference type="SAM" id="SignalP"/>
    </source>
</evidence>
<feature type="transmembrane region" description="Helical" evidence="12">
    <location>
        <begin position="282"/>
        <end position="299"/>
    </location>
</feature>
<keyword evidence="9 12" id="KW-0472">Membrane</keyword>
<keyword evidence="15" id="KW-1185">Reference proteome</keyword>
<sequence length="607" mass="68010">MKAIDVVLLPILPSVVLLHLLVAPYTKVEESFNIQATHDILKYGAPYPGTDNAFLQQKFDHVSFPGAVPRTSIGARTLAALSSPIIPYVGQQYAQFAVRAVLGFYNAAAMYKYSSGLSTAFGRNVGRWYIVLQASQFHVMFYASRTLPNMFAFGLTTFAFAAFLPSPSKTLQREQRKQRFGIMLFVLAGIIFRSEVALLLASQLLFLLVQSKISLKTIITQGLMAAFLGLTATVLLDSVFWQKTRPFWPELESFYFNAIQGKSSDWGTSPLPYYFTNSLPRLLLNPMIFILIPAAFALPSTWYHTQGLVIPSLLFISIFSLQPHKESRFIIYAVPSLTAAASLSASYIWTRRTKSWLYSLSSFFLAGSVAASFLASTTMLLISSLNYPGGDALAQLHDYIHRQTLSPVGPNVPSNTTLNIHMDVLSCMTGVTRFQQRSDIDHVHLTYDKTENDTQLLEPGFWARFDYALMEEPGKAIGKWEVVGTVFAYGGIEFLKPGDGSSFGESLERVYAANNLTRAEDDEVMSSEEVIEEVNSHKGEAEKVSWDEEKARENRELEDLKARLMLEEMGRFGTFKLVRDAVRLVTGGYWIGPRMEPRIRILKRVKD</sequence>
<keyword evidence="7 12" id="KW-0256">Endoplasmic reticulum</keyword>
<feature type="chain" id="PRO_5003853276" description="Mannosyltransferase" evidence="13">
    <location>
        <begin position="19"/>
        <end position="607"/>
    </location>
</feature>
<evidence type="ECO:0000256" key="9">
    <source>
        <dbReference type="ARBA" id="ARBA00023136"/>
    </source>
</evidence>
<dbReference type="AlphaFoldDB" id="K1X2Q3"/>
<evidence type="ECO:0000256" key="2">
    <source>
        <dbReference type="ARBA" id="ARBA00004922"/>
    </source>
</evidence>
<dbReference type="OMA" id="WWVEVRM"/>
<dbReference type="InterPro" id="IPR005599">
    <property type="entry name" value="GPI_mannosylTrfase"/>
</dbReference>
<dbReference type="eggNOG" id="KOG2516">
    <property type="taxonomic scope" value="Eukaryota"/>
</dbReference>
<dbReference type="UniPathway" id="UPA00378"/>
<keyword evidence="8 12" id="KW-1133">Transmembrane helix</keyword>
<evidence type="ECO:0000256" key="3">
    <source>
        <dbReference type="ARBA" id="ARBA00007063"/>
    </source>
</evidence>
<proteinExistence type="inferred from homology"/>
<dbReference type="EC" id="2.4.1.-" evidence="12"/>